<dbReference type="Gene3D" id="1.10.150.50">
    <property type="entry name" value="Transcription Factor, Ets-1"/>
    <property type="match status" value="1"/>
</dbReference>
<comment type="caution">
    <text evidence="12">The sequence shown here is derived from an EMBL/GenBank/DDBJ whole genome shotgun (WGS) entry which is preliminary data.</text>
</comment>
<dbReference type="Pfam" id="PF00536">
    <property type="entry name" value="SAM_1"/>
    <property type="match status" value="1"/>
</dbReference>
<protein>
    <recommendedName>
        <fullName evidence="3">Protein Smaug</fullName>
    </recommendedName>
</protein>
<dbReference type="FunFam" id="1.10.150.50:FF:000013">
    <property type="entry name" value="Protein Smaug homolog 1 isoform 2"/>
    <property type="match status" value="1"/>
</dbReference>
<evidence type="ECO:0000256" key="8">
    <source>
        <dbReference type="ARBA" id="ARBA00022845"/>
    </source>
</evidence>
<dbReference type="GO" id="GO:0003729">
    <property type="term" value="F:mRNA binding"/>
    <property type="evidence" value="ECO:0007669"/>
    <property type="project" value="TreeGrafter"/>
</dbReference>
<feature type="compositionally biased region" description="Polar residues" evidence="10">
    <location>
        <begin position="191"/>
        <end position="200"/>
    </location>
</feature>
<keyword evidence="9" id="KW-0694">RNA-binding</keyword>
<evidence type="ECO:0000256" key="9">
    <source>
        <dbReference type="ARBA" id="ARBA00022884"/>
    </source>
</evidence>
<evidence type="ECO:0000256" key="4">
    <source>
        <dbReference type="ARBA" id="ARBA00022473"/>
    </source>
</evidence>
<organism evidence="12 13">
    <name type="scientific">Megalurothrips usitatus</name>
    <name type="common">bean blossom thrips</name>
    <dbReference type="NCBI Taxonomy" id="439358"/>
    <lineage>
        <taxon>Eukaryota</taxon>
        <taxon>Metazoa</taxon>
        <taxon>Ecdysozoa</taxon>
        <taxon>Arthropoda</taxon>
        <taxon>Hexapoda</taxon>
        <taxon>Insecta</taxon>
        <taxon>Pterygota</taxon>
        <taxon>Neoptera</taxon>
        <taxon>Paraneoptera</taxon>
        <taxon>Thysanoptera</taxon>
        <taxon>Terebrantia</taxon>
        <taxon>Thripoidea</taxon>
        <taxon>Thripidae</taxon>
        <taxon>Megalurothrips</taxon>
    </lineage>
</organism>
<feature type="region of interest" description="Disordered" evidence="10">
    <location>
        <begin position="158"/>
        <end position="234"/>
    </location>
</feature>
<evidence type="ECO:0000256" key="3">
    <source>
        <dbReference type="ARBA" id="ARBA00018651"/>
    </source>
</evidence>
<dbReference type="PANTHER" id="PTHR12515:SF5">
    <property type="entry name" value="PROTEIN SMAUG"/>
    <property type="match status" value="1"/>
</dbReference>
<feature type="compositionally biased region" description="Low complexity" evidence="10">
    <location>
        <begin position="612"/>
        <end position="628"/>
    </location>
</feature>
<keyword evidence="6" id="KW-0678">Repressor</keyword>
<evidence type="ECO:0000256" key="6">
    <source>
        <dbReference type="ARBA" id="ARBA00022491"/>
    </source>
</evidence>
<dbReference type="GO" id="GO:0006355">
    <property type="term" value="P:regulation of DNA-templated transcription"/>
    <property type="evidence" value="ECO:0007669"/>
    <property type="project" value="InterPro"/>
</dbReference>
<dbReference type="EMBL" id="JAPTSV010000011">
    <property type="protein sequence ID" value="KAJ1523036.1"/>
    <property type="molecule type" value="Genomic_DNA"/>
</dbReference>
<feature type="region of interest" description="Disordered" evidence="10">
    <location>
        <begin position="591"/>
        <end position="631"/>
    </location>
</feature>
<evidence type="ECO:0000259" key="11">
    <source>
        <dbReference type="SMART" id="SM00454"/>
    </source>
</evidence>
<keyword evidence="13" id="KW-1185">Reference proteome</keyword>
<keyword evidence="4" id="KW-0217">Developmental protein</keyword>
<dbReference type="CDD" id="cd09557">
    <property type="entry name" value="SAM_Smaug"/>
    <property type="match status" value="1"/>
</dbReference>
<feature type="compositionally biased region" description="Low complexity" evidence="10">
    <location>
        <begin position="174"/>
        <end position="190"/>
    </location>
</feature>
<dbReference type="InterPro" id="IPR001660">
    <property type="entry name" value="SAM"/>
</dbReference>
<dbReference type="InterPro" id="IPR015327">
    <property type="entry name" value="PHAT_dom"/>
</dbReference>
<dbReference type="GO" id="GO:0000932">
    <property type="term" value="C:P-body"/>
    <property type="evidence" value="ECO:0007669"/>
    <property type="project" value="TreeGrafter"/>
</dbReference>
<gene>
    <name evidence="12" type="ORF">ONE63_002166</name>
</gene>
<dbReference type="InterPro" id="IPR050897">
    <property type="entry name" value="SMAUG/VTS1_RNA-bind"/>
</dbReference>
<feature type="region of interest" description="Disordered" evidence="10">
    <location>
        <begin position="257"/>
        <end position="288"/>
    </location>
</feature>
<dbReference type="InterPro" id="IPR058599">
    <property type="entry name" value="PHAT_Smg/ZCCHC2-like"/>
</dbReference>
<accession>A0AAV7XF09</accession>
<evidence type="ECO:0000256" key="2">
    <source>
        <dbReference type="ARBA" id="ARBA00008232"/>
    </source>
</evidence>
<evidence type="ECO:0000313" key="13">
    <source>
        <dbReference type="Proteomes" id="UP001075354"/>
    </source>
</evidence>
<comment type="similarity">
    <text evidence="2">Belongs to the SMAUG family.</text>
</comment>
<keyword evidence="5" id="KW-0963">Cytoplasm</keyword>
<dbReference type="PANTHER" id="PTHR12515">
    <property type="entry name" value="STERILE ALPHA MOTIF DOMAIN CONTAINING PROTEIN 4-RELATED"/>
    <property type="match status" value="1"/>
</dbReference>
<feature type="compositionally biased region" description="Polar residues" evidence="10">
    <location>
        <begin position="158"/>
        <end position="173"/>
    </location>
</feature>
<dbReference type="Proteomes" id="UP001075354">
    <property type="component" value="Chromosome 11"/>
</dbReference>
<feature type="domain" description="SAM" evidence="11">
    <location>
        <begin position="297"/>
        <end position="360"/>
    </location>
</feature>
<comment type="subcellular location">
    <subcellularLocation>
        <location evidence="1">Cytoplasm</location>
    </subcellularLocation>
</comment>
<evidence type="ECO:0000256" key="7">
    <source>
        <dbReference type="ARBA" id="ARBA00022553"/>
    </source>
</evidence>
<dbReference type="InterPro" id="IPR037634">
    <property type="entry name" value="Smaug_SAM"/>
</dbReference>
<dbReference type="GO" id="GO:0030371">
    <property type="term" value="F:translation repressor activity"/>
    <property type="evidence" value="ECO:0007669"/>
    <property type="project" value="InterPro"/>
</dbReference>
<keyword evidence="7" id="KW-0597">Phosphoprotein</keyword>
<dbReference type="Pfam" id="PF25479">
    <property type="entry name" value="Vts1"/>
    <property type="match status" value="1"/>
</dbReference>
<dbReference type="Gene3D" id="1.25.40.170">
    <property type="entry name" value="Smaug, PHAT domain"/>
    <property type="match status" value="1"/>
</dbReference>
<name>A0AAV7XF09_9NEOP</name>
<dbReference type="GO" id="GO:0000289">
    <property type="term" value="P:nuclear-transcribed mRNA poly(A) tail shortening"/>
    <property type="evidence" value="ECO:0007669"/>
    <property type="project" value="TreeGrafter"/>
</dbReference>
<evidence type="ECO:0000313" key="12">
    <source>
        <dbReference type="EMBL" id="KAJ1523036.1"/>
    </source>
</evidence>
<dbReference type="SMART" id="SM00454">
    <property type="entry name" value="SAM"/>
    <property type="match status" value="1"/>
</dbReference>
<keyword evidence="8" id="KW-0810">Translation regulation</keyword>
<dbReference type="Pfam" id="PF26034">
    <property type="entry name" value="PHAT_SMAUG"/>
    <property type="match status" value="1"/>
</dbReference>
<feature type="compositionally biased region" description="Low complexity" evidence="10">
    <location>
        <begin position="260"/>
        <end position="285"/>
    </location>
</feature>
<reference evidence="12" key="1">
    <citation type="submission" date="2022-12" db="EMBL/GenBank/DDBJ databases">
        <title>Chromosome-level genome assembly of the bean flower thrips Megalurothrips usitatus.</title>
        <authorList>
            <person name="Ma L."/>
            <person name="Liu Q."/>
            <person name="Li H."/>
            <person name="Cai W."/>
        </authorList>
    </citation>
    <scope>NUCLEOTIDE SEQUENCE</scope>
    <source>
        <strain evidence="12">Cailab_2022a</strain>
    </source>
</reference>
<dbReference type="InterPro" id="IPR037093">
    <property type="entry name" value="PHAT_dom_sf"/>
</dbReference>
<evidence type="ECO:0000256" key="10">
    <source>
        <dbReference type="SAM" id="MobiDB-lite"/>
    </source>
</evidence>
<sequence length="655" mass="72921">MYREHLAAVSAWFETLSECEQIVALYSLLKRLAPAQARFLTLAMDQSLENCVELQVAEQQANNPGFVSSLLTENAETAMAQLLQHLPLLRPGNNEARSRYISVIPRVLSHATETGSHLEEARQLLSYSLIHPALSNEDKRTLNPWLKMMEERITNGGVSVNTSSINTDSSPVSQTQQQPGQQMYQQQSQQRPGLNISNNGHAHPPFQPNAQPLGGVGNCTNGIQPRVRRSNSLTPPVSIAHSVELWSSQDDLCGRQKARSFSLSSESGPPLSPQSSQASSGSGSESHLDDLRLQFNSDNCGMRDIPSWLKSLRLHKYAWLFAQLSYDEMLNLTEEKLATLGVTKGARHKIVLSVRKLRERYHTLCQLERDVVAGASLSQAMDDLRAVLCSPIKAIDEKDKDTNVEDIPEQFTKVMGKVCTQLLVSGRAEEKLLSDFVWLLDRCLQHEAFSANHKQRLGCWKMQLQHVWRPSPQRQLYNRYKWHNPYSQSFSVGSHPAAGTRFQGVIGPGCQPSQTQQFHQQTAQQQHQQQFAQQRAATFASLFQSLAPSQQHHRNSLAVIGSPQLGGISEFMAKRPSLQDPLLMEPIEGHSQLTRTRSAPHKPSQQLVSPDATLPPTSLPSALPPNSNDYDPINSRLESLCLSMTEHALGTSLEL</sequence>
<dbReference type="Pfam" id="PF09246">
    <property type="entry name" value="PHAT"/>
    <property type="match status" value="1"/>
</dbReference>
<evidence type="ECO:0000256" key="5">
    <source>
        <dbReference type="ARBA" id="ARBA00022490"/>
    </source>
</evidence>
<dbReference type="InterPro" id="IPR013761">
    <property type="entry name" value="SAM/pointed_sf"/>
</dbReference>
<dbReference type="SUPFAM" id="SSF47769">
    <property type="entry name" value="SAM/Pointed domain"/>
    <property type="match status" value="1"/>
</dbReference>
<proteinExistence type="inferred from homology"/>
<evidence type="ECO:0000256" key="1">
    <source>
        <dbReference type="ARBA" id="ARBA00004496"/>
    </source>
</evidence>
<dbReference type="AlphaFoldDB" id="A0AAV7XF09"/>
<feature type="compositionally biased region" description="Polar residues" evidence="10">
    <location>
        <begin position="591"/>
        <end position="608"/>
    </location>
</feature>
<dbReference type="InterPro" id="IPR057327">
    <property type="entry name" value="Vts1_dom"/>
</dbReference>